<dbReference type="Proteomes" id="UP001500954">
    <property type="component" value="Unassembled WGS sequence"/>
</dbReference>
<gene>
    <name evidence="2" type="ORF">GCM10022395_13330</name>
</gene>
<keyword evidence="1" id="KW-1133">Transmembrane helix</keyword>
<sequence>MEEQDYTAFEAYLTNELSQEARINFETRLKADAEFNKAFNTYKELSAFLAHTLENETPSEAFKSNLENISNTHFSKYKKQKTVFALRPWQYAVAASIVLLIGVFMFNQSTPVYSDYANYGNVSLTVRGDDSELIKTAEIAFNTKDFNKASKALNKLIALDTENAELKLYRAIANIELNEFDKADTELDGITKGNSVFKNKAIWYLALSKLKQKDYKACKAVLKTLPEEAEDFERAQKLLSKLD</sequence>
<reference evidence="3" key="1">
    <citation type="journal article" date="2019" name="Int. J. Syst. Evol. Microbiol.">
        <title>The Global Catalogue of Microorganisms (GCM) 10K type strain sequencing project: providing services to taxonomists for standard genome sequencing and annotation.</title>
        <authorList>
            <consortium name="The Broad Institute Genomics Platform"/>
            <consortium name="The Broad Institute Genome Sequencing Center for Infectious Disease"/>
            <person name="Wu L."/>
            <person name="Ma J."/>
        </authorList>
    </citation>
    <scope>NUCLEOTIDE SEQUENCE [LARGE SCALE GENOMIC DNA]</scope>
    <source>
        <strain evidence="3">JCM 17111</strain>
    </source>
</reference>
<evidence type="ECO:0000256" key="1">
    <source>
        <dbReference type="SAM" id="Phobius"/>
    </source>
</evidence>
<organism evidence="2 3">
    <name type="scientific">Snuella lapsa</name>
    <dbReference type="NCBI Taxonomy" id="870481"/>
    <lineage>
        <taxon>Bacteria</taxon>
        <taxon>Pseudomonadati</taxon>
        <taxon>Bacteroidota</taxon>
        <taxon>Flavobacteriia</taxon>
        <taxon>Flavobacteriales</taxon>
        <taxon>Flavobacteriaceae</taxon>
        <taxon>Snuella</taxon>
    </lineage>
</organism>
<dbReference type="RefSeq" id="WP_345005117.1">
    <property type="nucleotide sequence ID" value="NZ_BAABCY010000034.1"/>
</dbReference>
<keyword evidence="3" id="KW-1185">Reference proteome</keyword>
<accession>A0ABP6XAK3</accession>
<evidence type="ECO:0000313" key="2">
    <source>
        <dbReference type="EMBL" id="GAA3564078.1"/>
    </source>
</evidence>
<evidence type="ECO:0000313" key="3">
    <source>
        <dbReference type="Proteomes" id="UP001500954"/>
    </source>
</evidence>
<keyword evidence="1" id="KW-0812">Transmembrane</keyword>
<keyword evidence="1" id="KW-0472">Membrane</keyword>
<feature type="transmembrane region" description="Helical" evidence="1">
    <location>
        <begin position="88"/>
        <end position="106"/>
    </location>
</feature>
<name>A0ABP6XAK3_9FLAO</name>
<proteinExistence type="predicted"/>
<comment type="caution">
    <text evidence="2">The sequence shown here is derived from an EMBL/GenBank/DDBJ whole genome shotgun (WGS) entry which is preliminary data.</text>
</comment>
<dbReference type="SUPFAM" id="SSF48452">
    <property type="entry name" value="TPR-like"/>
    <property type="match status" value="1"/>
</dbReference>
<protein>
    <recommendedName>
        <fullName evidence="4">Tetratricopeptide repeat protein</fullName>
    </recommendedName>
</protein>
<dbReference type="InterPro" id="IPR011990">
    <property type="entry name" value="TPR-like_helical_dom_sf"/>
</dbReference>
<dbReference type="Gene3D" id="1.25.40.10">
    <property type="entry name" value="Tetratricopeptide repeat domain"/>
    <property type="match status" value="1"/>
</dbReference>
<dbReference type="EMBL" id="BAABCY010000034">
    <property type="protein sequence ID" value="GAA3564078.1"/>
    <property type="molecule type" value="Genomic_DNA"/>
</dbReference>
<evidence type="ECO:0008006" key="4">
    <source>
        <dbReference type="Google" id="ProtNLM"/>
    </source>
</evidence>